<keyword evidence="4 9" id="KW-0812">Transmembrane</keyword>
<dbReference type="InterPro" id="IPR052192">
    <property type="entry name" value="Insect_Ionotropic_Sensory_Rcpt"/>
</dbReference>
<evidence type="ECO:0000313" key="13">
    <source>
        <dbReference type="Proteomes" id="UP000502823"/>
    </source>
</evidence>
<evidence type="ECO:0000256" key="2">
    <source>
        <dbReference type="ARBA" id="ARBA00008685"/>
    </source>
</evidence>
<accession>A0A6L2PXB0</accession>
<keyword evidence="3" id="KW-1003">Cell membrane</keyword>
<keyword evidence="13" id="KW-1185">Reference proteome</keyword>
<evidence type="ECO:0000256" key="1">
    <source>
        <dbReference type="ARBA" id="ARBA00004651"/>
    </source>
</evidence>
<sequence length="712" mass="81128">MVGVRFMYVLLLVYGDVEAKFLPADTGLPEQEHHTVRCFGNIIRSNFHKERSVLISVPEVCDHQYKSTNSVATSTIYCKVTDFLFASIHSYEKYPMLVIGPAFNGTFKNILHSEKVTVFNIILGKGDEGTVFSAFKSDLDRLSHLPIWNARGRFIVMSLNSDLPQVSIVAEERKLIRSVLGELWEKDVVNAVVLANSIDRNTSTATMDIHTWFPFTEDHCRGPVDKTVILDQCVINSASQFVKNVKLFPEKMSNFHGCELRASTFLHEPFTISKKKGDSNVTQYSEGIEISVLQTIANKLNFSVKYLPEPKRKANKYYSLYDEVSSNQSDVGFGSVPHLVHGIDKRDHTVGYVKETVKWFGPPAQPSPRWKGLVLIFTPLLWLLVLIVYLIASLIIWLLANVNRTVTEHVSYKNALLCFLQTFSVTLGEAVFVRPHTWYLRLFFVVWVYYCLLINTAYQSSLISVLTRPQFEPAVDTVEKLLKSDMAYGYVAPLKPWFRRTDEPAYKKVIKNGIECSTLDACLKRIVASQHFAVCGGGLHVLYLSYRKKYGYSGGPKFIPFKDEYASYLASMFFRPGSPFLESFNRIIYGLVEYGMVEKFWEDIKRRHIGDVDEDGNNDEDEDAEGDGSDVVVLTLDHLQGAFILLLLGLAFGLLMFILEILSFILRKYLLCRLTNPSVREIKTRSLVNYKRHVIHKTYLSRVNSVNQYLAK</sequence>
<proteinExistence type="inferred from homology"/>
<comment type="similarity">
    <text evidence="2">Belongs to the glutamate-gated ion channel (TC 1.A.10.1) family.</text>
</comment>
<evidence type="ECO:0000259" key="11">
    <source>
        <dbReference type="Pfam" id="PF00060"/>
    </source>
</evidence>
<protein>
    <recommendedName>
        <fullName evidence="11">Ionotropic glutamate receptor C-terminal domain-containing protein</fullName>
    </recommendedName>
</protein>
<keyword evidence="10" id="KW-0732">Signal</keyword>
<feature type="signal peptide" evidence="10">
    <location>
        <begin position="1"/>
        <end position="19"/>
    </location>
</feature>
<reference evidence="13" key="1">
    <citation type="submission" date="2020-01" db="EMBL/GenBank/DDBJ databases">
        <title>Draft genome sequence of the Termite Coptotermes fromosanus.</title>
        <authorList>
            <person name="Itakura S."/>
            <person name="Yosikawa Y."/>
            <person name="Umezawa K."/>
        </authorList>
    </citation>
    <scope>NUCLEOTIDE SEQUENCE [LARGE SCALE GENOMIC DNA]</scope>
</reference>
<dbReference type="GO" id="GO:0050906">
    <property type="term" value="P:detection of stimulus involved in sensory perception"/>
    <property type="evidence" value="ECO:0007669"/>
    <property type="project" value="UniProtKB-ARBA"/>
</dbReference>
<dbReference type="InterPro" id="IPR001320">
    <property type="entry name" value="Iontro_rcpt_C"/>
</dbReference>
<keyword evidence="8" id="KW-0325">Glycoprotein</keyword>
<keyword evidence="7" id="KW-0675">Receptor</keyword>
<dbReference type="OrthoDB" id="6506757at2759"/>
<dbReference type="GO" id="GO:0005886">
    <property type="term" value="C:plasma membrane"/>
    <property type="evidence" value="ECO:0007669"/>
    <property type="project" value="UniProtKB-SubCell"/>
</dbReference>
<evidence type="ECO:0000256" key="9">
    <source>
        <dbReference type="SAM" id="Phobius"/>
    </source>
</evidence>
<organism evidence="12 13">
    <name type="scientific">Coptotermes formosanus</name>
    <name type="common">Formosan subterranean termite</name>
    <dbReference type="NCBI Taxonomy" id="36987"/>
    <lineage>
        <taxon>Eukaryota</taxon>
        <taxon>Metazoa</taxon>
        <taxon>Ecdysozoa</taxon>
        <taxon>Arthropoda</taxon>
        <taxon>Hexapoda</taxon>
        <taxon>Insecta</taxon>
        <taxon>Pterygota</taxon>
        <taxon>Neoptera</taxon>
        <taxon>Polyneoptera</taxon>
        <taxon>Dictyoptera</taxon>
        <taxon>Blattodea</taxon>
        <taxon>Blattoidea</taxon>
        <taxon>Termitoidae</taxon>
        <taxon>Rhinotermitidae</taxon>
        <taxon>Coptotermes</taxon>
    </lineage>
</organism>
<dbReference type="PANTHER" id="PTHR42643:SF24">
    <property type="entry name" value="IONOTROPIC RECEPTOR 60A"/>
    <property type="match status" value="1"/>
</dbReference>
<feature type="domain" description="Ionotropic glutamate receptor C-terminal" evidence="11">
    <location>
        <begin position="381"/>
        <end position="650"/>
    </location>
</feature>
<keyword evidence="5 9" id="KW-1133">Transmembrane helix</keyword>
<dbReference type="Gene3D" id="1.10.287.70">
    <property type="match status" value="1"/>
</dbReference>
<dbReference type="PANTHER" id="PTHR42643">
    <property type="entry name" value="IONOTROPIC RECEPTOR 20A-RELATED"/>
    <property type="match status" value="1"/>
</dbReference>
<gene>
    <name evidence="12" type="ORF">Cfor_00418</name>
</gene>
<dbReference type="Gene3D" id="3.40.190.10">
    <property type="entry name" value="Periplasmic binding protein-like II"/>
    <property type="match status" value="1"/>
</dbReference>
<feature type="chain" id="PRO_5027024014" description="Ionotropic glutamate receptor C-terminal domain-containing protein" evidence="10">
    <location>
        <begin position="20"/>
        <end position="712"/>
    </location>
</feature>
<evidence type="ECO:0000256" key="3">
    <source>
        <dbReference type="ARBA" id="ARBA00022475"/>
    </source>
</evidence>
<feature type="transmembrane region" description="Helical" evidence="9">
    <location>
        <begin position="373"/>
        <end position="400"/>
    </location>
</feature>
<evidence type="ECO:0000256" key="5">
    <source>
        <dbReference type="ARBA" id="ARBA00022989"/>
    </source>
</evidence>
<dbReference type="InParanoid" id="A0A6L2PXB0"/>
<comment type="caution">
    <text evidence="12">The sequence shown here is derived from an EMBL/GenBank/DDBJ whole genome shotgun (WGS) entry which is preliminary data.</text>
</comment>
<evidence type="ECO:0000256" key="4">
    <source>
        <dbReference type="ARBA" id="ARBA00022692"/>
    </source>
</evidence>
<evidence type="ECO:0000256" key="7">
    <source>
        <dbReference type="ARBA" id="ARBA00023170"/>
    </source>
</evidence>
<dbReference type="SUPFAM" id="SSF53850">
    <property type="entry name" value="Periplasmic binding protein-like II"/>
    <property type="match status" value="1"/>
</dbReference>
<feature type="transmembrane region" description="Helical" evidence="9">
    <location>
        <begin position="412"/>
        <end position="432"/>
    </location>
</feature>
<dbReference type="Proteomes" id="UP000502823">
    <property type="component" value="Unassembled WGS sequence"/>
</dbReference>
<dbReference type="Pfam" id="PF00060">
    <property type="entry name" value="Lig_chan"/>
    <property type="match status" value="1"/>
</dbReference>
<evidence type="ECO:0000313" key="12">
    <source>
        <dbReference type="EMBL" id="GFG37169.1"/>
    </source>
</evidence>
<evidence type="ECO:0000256" key="8">
    <source>
        <dbReference type="ARBA" id="ARBA00023180"/>
    </source>
</evidence>
<evidence type="ECO:0000256" key="10">
    <source>
        <dbReference type="SAM" id="SignalP"/>
    </source>
</evidence>
<name>A0A6L2PXB0_COPFO</name>
<dbReference type="FunCoup" id="A0A6L2PXB0">
    <property type="interactions" value="42"/>
</dbReference>
<feature type="transmembrane region" description="Helical" evidence="9">
    <location>
        <begin position="643"/>
        <end position="666"/>
    </location>
</feature>
<feature type="transmembrane region" description="Helical" evidence="9">
    <location>
        <begin position="438"/>
        <end position="458"/>
    </location>
</feature>
<keyword evidence="6 9" id="KW-0472">Membrane</keyword>
<dbReference type="GO" id="GO:0015276">
    <property type="term" value="F:ligand-gated monoatomic ion channel activity"/>
    <property type="evidence" value="ECO:0007669"/>
    <property type="project" value="InterPro"/>
</dbReference>
<dbReference type="EMBL" id="BLKM01000679">
    <property type="protein sequence ID" value="GFG37169.1"/>
    <property type="molecule type" value="Genomic_DNA"/>
</dbReference>
<evidence type="ECO:0000256" key="6">
    <source>
        <dbReference type="ARBA" id="ARBA00023136"/>
    </source>
</evidence>
<comment type="subcellular location">
    <subcellularLocation>
        <location evidence="1">Cell membrane</location>
        <topology evidence="1">Multi-pass membrane protein</topology>
    </subcellularLocation>
</comment>
<dbReference type="AlphaFoldDB" id="A0A6L2PXB0"/>